<dbReference type="SUPFAM" id="SSF53597">
    <property type="entry name" value="Dihydrofolate reductase-like"/>
    <property type="match status" value="1"/>
</dbReference>
<organism evidence="2">
    <name type="scientific">uncultured Thermomicrobiales bacterium</name>
    <dbReference type="NCBI Taxonomy" id="1645740"/>
    <lineage>
        <taxon>Bacteria</taxon>
        <taxon>Pseudomonadati</taxon>
        <taxon>Thermomicrobiota</taxon>
        <taxon>Thermomicrobia</taxon>
        <taxon>Thermomicrobiales</taxon>
        <taxon>environmental samples</taxon>
    </lineage>
</organism>
<proteinExistence type="predicted"/>
<name>A0A6J4TEL2_9BACT</name>
<dbReference type="InterPro" id="IPR050765">
    <property type="entry name" value="Riboflavin_Biosynth_HTPR"/>
</dbReference>
<sequence>MAAVMMGFSISLDGFIASAECEDAGLHDWLFAGDRPIEVAGTEFKTDSAQSAAVFRETVAAIGAVIVGRTAYGDGDGEAFFDLPTFVLTRRQPPAKHHRKVTYVREGIVRALELAAAAAGDKQVNVFGGASTAQQYLAAGLIDEMRLTVVPILLGDGLRLFGPDTPRRAAEIVDSVASPTVTHLHLRFA</sequence>
<dbReference type="InterPro" id="IPR024072">
    <property type="entry name" value="DHFR-like_dom_sf"/>
</dbReference>
<dbReference type="InterPro" id="IPR002734">
    <property type="entry name" value="RibDG_C"/>
</dbReference>
<dbReference type="GO" id="GO:0004146">
    <property type="term" value="F:dihydrofolate reductase activity"/>
    <property type="evidence" value="ECO:0007669"/>
    <property type="project" value="UniProtKB-EC"/>
</dbReference>
<reference evidence="2" key="1">
    <citation type="submission" date="2020-02" db="EMBL/GenBank/DDBJ databases">
        <authorList>
            <person name="Meier V. D."/>
        </authorList>
    </citation>
    <scope>NUCLEOTIDE SEQUENCE</scope>
    <source>
        <strain evidence="2">AVDCRST_MAG73</strain>
    </source>
</reference>
<dbReference type="AlphaFoldDB" id="A0A6J4TEL2"/>
<dbReference type="PANTHER" id="PTHR38011:SF12">
    <property type="entry name" value="BIFUNCTIONAL DEAMINASE-REDUCTASE DOMAIN PROTEIN"/>
    <property type="match status" value="1"/>
</dbReference>
<keyword evidence="2" id="KW-0560">Oxidoreductase</keyword>
<accession>A0A6J4TEL2</accession>
<dbReference type="Gene3D" id="3.40.430.10">
    <property type="entry name" value="Dihydrofolate Reductase, subunit A"/>
    <property type="match status" value="1"/>
</dbReference>
<dbReference type="GO" id="GO:0009231">
    <property type="term" value="P:riboflavin biosynthetic process"/>
    <property type="evidence" value="ECO:0007669"/>
    <property type="project" value="InterPro"/>
</dbReference>
<protein>
    <submittedName>
        <fullName evidence="2">Dihydrofolate reductase</fullName>
        <ecNumber evidence="2">1.5.1.3</ecNumber>
    </submittedName>
</protein>
<dbReference type="Pfam" id="PF01872">
    <property type="entry name" value="RibD_C"/>
    <property type="match status" value="1"/>
</dbReference>
<dbReference type="EMBL" id="CADCWE010000011">
    <property type="protein sequence ID" value="CAA9520604.1"/>
    <property type="molecule type" value="Genomic_DNA"/>
</dbReference>
<dbReference type="PANTHER" id="PTHR38011">
    <property type="entry name" value="DIHYDROFOLATE REDUCTASE FAMILY PROTEIN (AFU_ORTHOLOGUE AFUA_8G06820)"/>
    <property type="match status" value="1"/>
</dbReference>
<evidence type="ECO:0000313" key="2">
    <source>
        <dbReference type="EMBL" id="CAA9520604.1"/>
    </source>
</evidence>
<feature type="domain" description="Bacterial bifunctional deaminase-reductase C-terminal" evidence="1">
    <location>
        <begin position="4"/>
        <end position="167"/>
    </location>
</feature>
<dbReference type="EC" id="1.5.1.3" evidence="2"/>
<evidence type="ECO:0000259" key="1">
    <source>
        <dbReference type="Pfam" id="PF01872"/>
    </source>
</evidence>
<dbReference type="GO" id="GO:0008703">
    <property type="term" value="F:5-amino-6-(5-phosphoribosylamino)uracil reductase activity"/>
    <property type="evidence" value="ECO:0007669"/>
    <property type="project" value="InterPro"/>
</dbReference>
<gene>
    <name evidence="2" type="ORF">AVDCRST_MAG73-149</name>
</gene>